<dbReference type="EMBL" id="FOLI01000005">
    <property type="protein sequence ID" value="SFC11478.1"/>
    <property type="molecule type" value="Genomic_DNA"/>
</dbReference>
<feature type="transmembrane region" description="Helical" evidence="9">
    <location>
        <begin position="41"/>
        <end position="59"/>
    </location>
</feature>
<keyword evidence="5 9" id="KW-1133">Transmembrane helix</keyword>
<dbReference type="PANTHER" id="PTHR11562:SF17">
    <property type="entry name" value="RE54080P-RELATED"/>
    <property type="match status" value="1"/>
</dbReference>
<evidence type="ECO:0000256" key="4">
    <source>
        <dbReference type="ARBA" id="ARBA00022692"/>
    </source>
</evidence>
<dbReference type="InterPro" id="IPR050681">
    <property type="entry name" value="CDF/SLC30A"/>
</dbReference>
<evidence type="ECO:0000313" key="12">
    <source>
        <dbReference type="EMBL" id="SFC11478.1"/>
    </source>
</evidence>
<feature type="domain" description="Cation efflux protein transmembrane" evidence="10">
    <location>
        <begin position="42"/>
        <end position="248"/>
    </location>
</feature>
<dbReference type="InterPro" id="IPR036837">
    <property type="entry name" value="Cation_efflux_CTD_sf"/>
</dbReference>
<gene>
    <name evidence="12" type="ORF">SAMN05660453_1111</name>
</gene>
<feature type="transmembrane region" description="Helical" evidence="9">
    <location>
        <begin position="105"/>
        <end position="127"/>
    </location>
</feature>
<dbReference type="PANTHER" id="PTHR11562">
    <property type="entry name" value="CATION EFFLUX PROTEIN/ ZINC TRANSPORTER"/>
    <property type="match status" value="1"/>
</dbReference>
<dbReference type="RefSeq" id="WP_091502796.1">
    <property type="nucleotide sequence ID" value="NZ_FOLI01000005.1"/>
</dbReference>
<keyword evidence="13" id="KW-1185">Reference proteome</keyword>
<sequence length="344" mass="37521">MSKQEEWLDESNSHSTNTAQPKENHVHEHAHQAAQPSQKPYLIGITLNLIFVLSELVFAKLAHSTALFADAFHNLSDVLALVIAWLAVLVFGIKATRSKTYGWHNVSILASIFNTVLLLFAVGTIFVEGMSDLLNPGHIHTNGVMITIVAAIGIVVNVSTAMLFKASGVPDEHGHSHGGHSHNHGDGQDLNAKTAYIHLLSDAAVSIGVILAGWLIKVTGWQIIDPIVSLLIGLIILITAWPVMKETVNLAINGVPDEIDEDAIYDYLTEKPGVVSLHDLHIWPLSTTETALTVHLAFSNEVLEENYGQKLLTVIEDELKHDFGISHVTIQIEAANHQENCNTI</sequence>
<dbReference type="InterPro" id="IPR058533">
    <property type="entry name" value="Cation_efflux_TM"/>
</dbReference>
<feature type="transmembrane region" description="Helical" evidence="9">
    <location>
        <begin position="195"/>
        <end position="216"/>
    </location>
</feature>
<dbReference type="AlphaFoldDB" id="A0A1I1GNJ8"/>
<protein>
    <submittedName>
        <fullName evidence="12">Cobalt-zinc-cadmium efflux system protein</fullName>
    </submittedName>
</protein>
<evidence type="ECO:0000256" key="9">
    <source>
        <dbReference type="SAM" id="Phobius"/>
    </source>
</evidence>
<keyword evidence="4 9" id="KW-0812">Transmembrane</keyword>
<dbReference type="Pfam" id="PF16916">
    <property type="entry name" value="ZT_dimer"/>
    <property type="match status" value="1"/>
</dbReference>
<evidence type="ECO:0000256" key="3">
    <source>
        <dbReference type="ARBA" id="ARBA00022448"/>
    </source>
</evidence>
<dbReference type="OrthoDB" id="9809646at2"/>
<evidence type="ECO:0000256" key="5">
    <source>
        <dbReference type="ARBA" id="ARBA00022989"/>
    </source>
</evidence>
<dbReference type="SUPFAM" id="SSF161111">
    <property type="entry name" value="Cation efflux protein transmembrane domain-like"/>
    <property type="match status" value="1"/>
</dbReference>
<keyword evidence="7 9" id="KW-0472">Membrane</keyword>
<evidence type="ECO:0000313" key="13">
    <source>
        <dbReference type="Proteomes" id="UP000199376"/>
    </source>
</evidence>
<dbReference type="SUPFAM" id="SSF160240">
    <property type="entry name" value="Cation efflux protein cytoplasmic domain-like"/>
    <property type="match status" value="1"/>
</dbReference>
<accession>A0A1I1GNJ8</accession>
<dbReference type="STRING" id="283737.SAMN05660453_1111"/>
<dbReference type="InterPro" id="IPR027469">
    <property type="entry name" value="Cation_efflux_TMD_sf"/>
</dbReference>
<evidence type="ECO:0000256" key="6">
    <source>
        <dbReference type="ARBA" id="ARBA00023065"/>
    </source>
</evidence>
<reference evidence="12 13" key="1">
    <citation type="submission" date="2016-10" db="EMBL/GenBank/DDBJ databases">
        <authorList>
            <person name="de Groot N.N."/>
        </authorList>
    </citation>
    <scope>NUCLEOTIDE SEQUENCE [LARGE SCALE GENOMIC DNA]</scope>
    <source>
        <strain evidence="12 13">DSM 19113</strain>
    </source>
</reference>
<feature type="transmembrane region" description="Helical" evidence="9">
    <location>
        <begin position="223"/>
        <end position="244"/>
    </location>
</feature>
<dbReference type="GO" id="GO:0005886">
    <property type="term" value="C:plasma membrane"/>
    <property type="evidence" value="ECO:0007669"/>
    <property type="project" value="TreeGrafter"/>
</dbReference>
<evidence type="ECO:0000259" key="10">
    <source>
        <dbReference type="Pfam" id="PF01545"/>
    </source>
</evidence>
<name>A0A1I1GNJ8_9LACO</name>
<proteinExistence type="inferred from homology"/>
<dbReference type="InterPro" id="IPR002524">
    <property type="entry name" value="Cation_efflux"/>
</dbReference>
<feature type="domain" description="Cation efflux protein cytoplasmic" evidence="11">
    <location>
        <begin position="256"/>
        <end position="334"/>
    </location>
</feature>
<dbReference type="Pfam" id="PF01545">
    <property type="entry name" value="Cation_efflux"/>
    <property type="match status" value="1"/>
</dbReference>
<dbReference type="Gene3D" id="1.20.1510.10">
    <property type="entry name" value="Cation efflux protein transmembrane domain"/>
    <property type="match status" value="1"/>
</dbReference>
<comment type="subcellular location">
    <subcellularLocation>
        <location evidence="1">Membrane</location>
        <topology evidence="1">Multi-pass membrane protein</topology>
    </subcellularLocation>
</comment>
<feature type="transmembrane region" description="Helical" evidence="9">
    <location>
        <begin position="139"/>
        <end position="164"/>
    </location>
</feature>
<dbReference type="InterPro" id="IPR027470">
    <property type="entry name" value="Cation_efflux_CTD"/>
</dbReference>
<comment type="similarity">
    <text evidence="2">Belongs to the cation diffusion facilitator (CDF) transporter (TC 2.A.4) family. SLC30A subfamily.</text>
</comment>
<evidence type="ECO:0000256" key="1">
    <source>
        <dbReference type="ARBA" id="ARBA00004141"/>
    </source>
</evidence>
<evidence type="ECO:0000256" key="7">
    <source>
        <dbReference type="ARBA" id="ARBA00023136"/>
    </source>
</evidence>
<feature type="compositionally biased region" description="Basic and acidic residues" evidence="8">
    <location>
        <begin position="22"/>
        <end position="31"/>
    </location>
</feature>
<dbReference type="NCBIfam" id="TIGR01297">
    <property type="entry name" value="CDF"/>
    <property type="match status" value="1"/>
</dbReference>
<evidence type="ECO:0000256" key="2">
    <source>
        <dbReference type="ARBA" id="ARBA00008873"/>
    </source>
</evidence>
<dbReference type="GO" id="GO:0005385">
    <property type="term" value="F:zinc ion transmembrane transporter activity"/>
    <property type="evidence" value="ECO:0007669"/>
    <property type="project" value="TreeGrafter"/>
</dbReference>
<evidence type="ECO:0000256" key="8">
    <source>
        <dbReference type="SAM" id="MobiDB-lite"/>
    </source>
</evidence>
<dbReference type="Proteomes" id="UP000199376">
    <property type="component" value="Unassembled WGS sequence"/>
</dbReference>
<organism evidence="12 13">
    <name type="scientific">Fructobacillus durionis</name>
    <dbReference type="NCBI Taxonomy" id="283737"/>
    <lineage>
        <taxon>Bacteria</taxon>
        <taxon>Bacillati</taxon>
        <taxon>Bacillota</taxon>
        <taxon>Bacilli</taxon>
        <taxon>Lactobacillales</taxon>
        <taxon>Lactobacillaceae</taxon>
        <taxon>Fructobacillus</taxon>
    </lineage>
</organism>
<feature type="region of interest" description="Disordered" evidence="8">
    <location>
        <begin position="1"/>
        <end position="31"/>
    </location>
</feature>
<keyword evidence="3" id="KW-0813">Transport</keyword>
<keyword evidence="6" id="KW-0406">Ion transport</keyword>
<evidence type="ECO:0000259" key="11">
    <source>
        <dbReference type="Pfam" id="PF16916"/>
    </source>
</evidence>
<feature type="transmembrane region" description="Helical" evidence="9">
    <location>
        <begin position="71"/>
        <end position="93"/>
    </location>
</feature>